<feature type="region of interest" description="Disordered" evidence="8">
    <location>
        <begin position="24"/>
        <end position="48"/>
    </location>
</feature>
<evidence type="ECO:0000256" key="1">
    <source>
        <dbReference type="ARBA" id="ARBA00009573"/>
    </source>
</evidence>
<reference evidence="10 11" key="3">
    <citation type="journal article" date="2016" name="Sci. Rep.">
        <title>Genome-wide diversity and gene expression profiling of Babesia microti isolates identify polymorphic genes that mediate host-pathogen interactions.</title>
        <authorList>
            <person name="Silva J.C."/>
            <person name="Cornillot E."/>
            <person name="McCracken C."/>
            <person name="Usmani-Brown S."/>
            <person name="Dwivedi A."/>
            <person name="Ifeonu O.O."/>
            <person name="Crabtree J."/>
            <person name="Gotia H.T."/>
            <person name="Virji A.Z."/>
            <person name="Reynes C."/>
            <person name="Colinge J."/>
            <person name="Kumar V."/>
            <person name="Lawres L."/>
            <person name="Pazzi J.E."/>
            <person name="Pablo J.V."/>
            <person name="Hung C."/>
            <person name="Brancato J."/>
            <person name="Kumari P."/>
            <person name="Orvis J."/>
            <person name="Tretina K."/>
            <person name="Chibucos M."/>
            <person name="Ott S."/>
            <person name="Sadzewicz L."/>
            <person name="Sengamalay N."/>
            <person name="Shetty A.C."/>
            <person name="Su Q."/>
            <person name="Tallon L."/>
            <person name="Fraser C.M."/>
            <person name="Frutos R."/>
            <person name="Molina D.M."/>
            <person name="Krause P.J."/>
            <person name="Ben Mamoun C."/>
        </authorList>
    </citation>
    <scope>NUCLEOTIDE SEQUENCE [LARGE SCALE GENOMIC DNA]</scope>
    <source>
        <strain evidence="10 11">RI</strain>
    </source>
</reference>
<evidence type="ECO:0000256" key="7">
    <source>
        <dbReference type="ARBA" id="ARBA00022917"/>
    </source>
</evidence>
<dbReference type="GO" id="GO:0022627">
    <property type="term" value="C:cytosolic small ribosomal subunit"/>
    <property type="evidence" value="ECO:0007669"/>
    <property type="project" value="TreeGrafter"/>
</dbReference>
<dbReference type="Proteomes" id="UP000002899">
    <property type="component" value="Chromosome III"/>
</dbReference>
<keyword evidence="11" id="KW-1185">Reference proteome</keyword>
<proteinExistence type="inferred from homology"/>
<dbReference type="PANTHER" id="PTHR13227">
    <property type="entry name" value="EUKARYOTIC TRANSLATION INITIATION FACTOR 2A"/>
    <property type="match status" value="1"/>
</dbReference>
<dbReference type="Pfam" id="PF08662">
    <property type="entry name" value="eIF2A"/>
    <property type="match status" value="1"/>
</dbReference>
<keyword evidence="4" id="KW-0853">WD repeat</keyword>
<comment type="similarity">
    <text evidence="1">Belongs to the WD repeat EIF2A family.</text>
</comment>
<dbReference type="InterPro" id="IPR011387">
    <property type="entry name" value="TIF2A"/>
</dbReference>
<dbReference type="OrthoDB" id="2194683at2759"/>
<sequence length="525" mass="59395">MNLEFLALHKRGLTCYSFNPNYSSEPNNKSSTENKTASSATDDFTKPRDRSSRISKLWYRESVTTASYNSSGEKVYIQDSYGFHVLDSTTGDIKSDIPIEGKFWKIKFSPRDTVTCVWTAYSENNQDNVHLLNRDGEVYQIFTIKHSGHDHRLPHWNEDETVSARVVFNGKYELKVFSGPMLLESELIRSVPLQNVDTTFQLAISPVNRKGESFIAFFTPKSRGSPASITILSCAKEKEDPILKENLPQADEVTFYWNKTASSLLVKAHIENDMHRSSYYGGSALYLIKINKSAVKQLAKFQDGLVHDILWSKTTNEFFLCKGPMPSHLTLHNGTTGDEVADYGKSNRNTLRICPFGRFLLVGGFGNLSGGVDIWDTKTLKKLSTTTAPCSVSCEFTSDARHFVTATTNPRMRVDNCIKIYNYWCELLEILPFDELYFVNLRPLSHMFESRDPSPDRQIKVQQTKVYRAPGSTGQVSKILEQRNISITKAKPVDRKPVSNIKSVPGADDLMMANVRKKMGKKSNY</sequence>
<dbReference type="GO" id="GO:0000049">
    <property type="term" value="F:tRNA binding"/>
    <property type="evidence" value="ECO:0007669"/>
    <property type="project" value="TreeGrafter"/>
</dbReference>
<evidence type="ECO:0000256" key="4">
    <source>
        <dbReference type="ARBA" id="ARBA00022574"/>
    </source>
</evidence>
<dbReference type="PANTHER" id="PTHR13227:SF0">
    <property type="entry name" value="EUKARYOTIC TRANSLATION INITIATION FACTOR 2A"/>
    <property type="match status" value="1"/>
</dbReference>
<keyword evidence="6" id="KW-0810">Translation regulation</keyword>
<evidence type="ECO:0000259" key="9">
    <source>
        <dbReference type="Pfam" id="PF08662"/>
    </source>
</evidence>
<dbReference type="KEGG" id="bmic:BMR1_03g00970"/>
<dbReference type="GO" id="GO:0003743">
    <property type="term" value="F:translation initiation factor activity"/>
    <property type="evidence" value="ECO:0007669"/>
    <property type="project" value="UniProtKB-KW"/>
</dbReference>
<evidence type="ECO:0000256" key="2">
    <source>
        <dbReference type="ARBA" id="ARBA00013819"/>
    </source>
</evidence>
<dbReference type="VEuPathDB" id="PiroplasmaDB:BMR1_03g00970"/>
<feature type="compositionally biased region" description="Polar residues" evidence="8">
    <location>
        <begin position="24"/>
        <end position="42"/>
    </location>
</feature>
<dbReference type="RefSeq" id="XP_021338475.1">
    <property type="nucleotide sequence ID" value="XM_021481890.1"/>
</dbReference>
<protein>
    <recommendedName>
        <fullName evidence="2">Eukaryotic translation initiation factor 2A</fullName>
    </recommendedName>
</protein>
<keyword evidence="7" id="KW-0648">Protein biosynthesis</keyword>
<evidence type="ECO:0000313" key="10">
    <source>
        <dbReference type="EMBL" id="SJK86300.1"/>
    </source>
</evidence>
<evidence type="ECO:0000256" key="6">
    <source>
        <dbReference type="ARBA" id="ARBA00022845"/>
    </source>
</evidence>
<keyword evidence="3 10" id="KW-0396">Initiation factor</keyword>
<name>A0A1R4ABF3_BABMR</name>
<dbReference type="EMBL" id="LN871598">
    <property type="protein sequence ID" value="SJK86300.1"/>
    <property type="molecule type" value="Genomic_DNA"/>
</dbReference>
<dbReference type="SUPFAM" id="SSF50960">
    <property type="entry name" value="TolB, C-terminal domain"/>
    <property type="match status" value="1"/>
</dbReference>
<dbReference type="Gene3D" id="2.130.10.10">
    <property type="entry name" value="YVTN repeat-like/Quinoprotein amine dehydrogenase"/>
    <property type="match status" value="1"/>
</dbReference>
<evidence type="ECO:0000256" key="8">
    <source>
        <dbReference type="SAM" id="MobiDB-lite"/>
    </source>
</evidence>
<dbReference type="InterPro" id="IPR013979">
    <property type="entry name" value="TIF_beta_prop-like"/>
</dbReference>
<keyword evidence="5" id="KW-0677">Repeat</keyword>
<dbReference type="AlphaFoldDB" id="A0A1R4ABF3"/>
<gene>
    <name evidence="10" type="ORF">BMR1_03g00970</name>
</gene>
<evidence type="ECO:0000313" key="11">
    <source>
        <dbReference type="Proteomes" id="UP000002899"/>
    </source>
</evidence>
<evidence type="ECO:0000256" key="5">
    <source>
        <dbReference type="ARBA" id="ARBA00022737"/>
    </source>
</evidence>
<dbReference type="InterPro" id="IPR015943">
    <property type="entry name" value="WD40/YVTN_repeat-like_dom_sf"/>
</dbReference>
<reference evidence="10 11" key="1">
    <citation type="journal article" date="2012" name="Nucleic Acids Res.">
        <title>Sequencing of the smallest Apicomplexan genome from the human pathogen Babesia microti.</title>
        <authorList>
            <person name="Cornillot E."/>
            <person name="Hadj-Kaddour K."/>
            <person name="Dassouli A."/>
            <person name="Noel B."/>
            <person name="Ranwez V."/>
            <person name="Vacherie B."/>
            <person name="Augagneur Y."/>
            <person name="Bres V."/>
            <person name="Duclos A."/>
            <person name="Randazzo S."/>
            <person name="Carcy B."/>
            <person name="Debierre-Grockiego F."/>
            <person name="Delbecq S."/>
            <person name="Moubri-Menage K."/>
            <person name="Shams-Eldin H."/>
            <person name="Usmani-Brown S."/>
            <person name="Bringaud F."/>
            <person name="Wincker P."/>
            <person name="Vivares C.P."/>
            <person name="Schwarz R.T."/>
            <person name="Schetters T.P."/>
            <person name="Krause P.J."/>
            <person name="Gorenflot A."/>
            <person name="Berry V."/>
            <person name="Barbe V."/>
            <person name="Ben Mamoun C."/>
        </authorList>
    </citation>
    <scope>NUCLEOTIDE SEQUENCE [LARGE SCALE GENOMIC DNA]</scope>
    <source>
        <strain evidence="10 11">RI</strain>
    </source>
</reference>
<dbReference type="GeneID" id="24424828"/>
<dbReference type="GO" id="GO:0006417">
    <property type="term" value="P:regulation of translation"/>
    <property type="evidence" value="ECO:0007669"/>
    <property type="project" value="UniProtKB-KW"/>
</dbReference>
<organism evidence="10 11">
    <name type="scientific">Babesia microti (strain RI)</name>
    <dbReference type="NCBI Taxonomy" id="1133968"/>
    <lineage>
        <taxon>Eukaryota</taxon>
        <taxon>Sar</taxon>
        <taxon>Alveolata</taxon>
        <taxon>Apicomplexa</taxon>
        <taxon>Aconoidasida</taxon>
        <taxon>Piroplasmida</taxon>
        <taxon>Babesiidae</taxon>
        <taxon>Babesia</taxon>
    </lineage>
</organism>
<feature type="domain" description="Translation initiation factor beta propellor-like" evidence="9">
    <location>
        <begin position="247"/>
        <end position="438"/>
    </location>
</feature>
<accession>A0A1R4ABF3</accession>
<dbReference type="GO" id="GO:0003729">
    <property type="term" value="F:mRNA binding"/>
    <property type="evidence" value="ECO:0007669"/>
    <property type="project" value="TreeGrafter"/>
</dbReference>
<dbReference type="GO" id="GO:0043022">
    <property type="term" value="F:ribosome binding"/>
    <property type="evidence" value="ECO:0007669"/>
    <property type="project" value="TreeGrafter"/>
</dbReference>
<evidence type="ECO:0000256" key="3">
    <source>
        <dbReference type="ARBA" id="ARBA00022540"/>
    </source>
</evidence>
<reference evidence="10 11" key="2">
    <citation type="journal article" date="2013" name="PLoS ONE">
        <title>Whole genome mapping and re-organization of the nuclear and mitochondrial genomes of Babesia microti isolates.</title>
        <authorList>
            <person name="Cornillot E."/>
            <person name="Dassouli A."/>
            <person name="Garg A."/>
            <person name="Pachikara N."/>
            <person name="Randazzo S."/>
            <person name="Depoix D."/>
            <person name="Carcy B."/>
            <person name="Delbecq S."/>
            <person name="Frutos R."/>
            <person name="Silva J.C."/>
            <person name="Sutton R."/>
            <person name="Krause P.J."/>
            <person name="Mamoun C.B."/>
        </authorList>
    </citation>
    <scope>NUCLEOTIDE SEQUENCE [LARGE SCALE GENOMIC DNA]</scope>
    <source>
        <strain evidence="10 11">RI</strain>
    </source>
</reference>